<dbReference type="GO" id="GO:0004359">
    <property type="term" value="F:glutaminase activity"/>
    <property type="evidence" value="ECO:0007669"/>
    <property type="project" value="InterPro"/>
</dbReference>
<proteinExistence type="inferred from homology"/>
<dbReference type="PANTHER" id="PTHR23090">
    <property type="entry name" value="NH 3 /GLUTAMINE-DEPENDENT NAD + SYNTHETASE"/>
    <property type="match status" value="1"/>
</dbReference>
<evidence type="ECO:0000256" key="8">
    <source>
        <dbReference type="ARBA" id="ARBA00023027"/>
    </source>
</evidence>
<dbReference type="CDD" id="cd07570">
    <property type="entry name" value="GAT_Gln-NAD-synth"/>
    <property type="match status" value="1"/>
</dbReference>
<evidence type="ECO:0000313" key="12">
    <source>
        <dbReference type="Proteomes" id="UP000466442"/>
    </source>
</evidence>
<dbReference type="Pfam" id="PF00795">
    <property type="entry name" value="CN_hydrolase"/>
    <property type="match status" value="1"/>
</dbReference>
<dbReference type="OrthoDB" id="2020662at2759"/>
<comment type="caution">
    <text evidence="11">The sequence shown here is derived from an EMBL/GenBank/DDBJ whole genome shotgun (WGS) entry which is preliminary data.</text>
</comment>
<dbReference type="Proteomes" id="UP000466442">
    <property type="component" value="Unassembled WGS sequence"/>
</dbReference>
<keyword evidence="5 10" id="KW-0436">Ligase</keyword>
<dbReference type="GO" id="GO:0005524">
    <property type="term" value="F:ATP binding"/>
    <property type="evidence" value="ECO:0007669"/>
    <property type="project" value="UniProtKB-UniRule"/>
</dbReference>
<dbReference type="AlphaFoldDB" id="A0A6A4JE65"/>
<evidence type="ECO:0000256" key="9">
    <source>
        <dbReference type="ARBA" id="ARBA00030681"/>
    </source>
</evidence>
<evidence type="ECO:0000256" key="6">
    <source>
        <dbReference type="ARBA" id="ARBA00022741"/>
    </source>
</evidence>
<dbReference type="SUPFAM" id="SSF52402">
    <property type="entry name" value="Adenine nucleotide alpha hydrolases-like"/>
    <property type="match status" value="1"/>
</dbReference>
<evidence type="ECO:0000256" key="2">
    <source>
        <dbReference type="ARBA" id="ARBA00007145"/>
    </source>
</evidence>
<accession>A0A6A4JE65</accession>
<comment type="similarity">
    <text evidence="2 10">In the C-terminal section; belongs to the NAD synthetase family.</text>
</comment>
<evidence type="ECO:0000256" key="3">
    <source>
        <dbReference type="ARBA" id="ARBA00012743"/>
    </source>
</evidence>
<evidence type="ECO:0000256" key="10">
    <source>
        <dbReference type="PIRNR" id="PIRNR006630"/>
    </source>
</evidence>
<evidence type="ECO:0000256" key="1">
    <source>
        <dbReference type="ARBA" id="ARBA00005188"/>
    </source>
</evidence>
<keyword evidence="6 10" id="KW-0547">Nucleotide-binding</keyword>
<keyword evidence="8 10" id="KW-0520">NAD</keyword>
<dbReference type="EMBL" id="WIXP02000014">
    <property type="protein sequence ID" value="KAF6199925.1"/>
    <property type="molecule type" value="Genomic_DNA"/>
</dbReference>
<dbReference type="Gene3D" id="3.60.110.10">
    <property type="entry name" value="Carbon-nitrogen hydrolase"/>
    <property type="match status" value="1"/>
</dbReference>
<dbReference type="UniPathway" id="UPA00253">
    <property type="reaction ID" value="UER00334"/>
</dbReference>
<dbReference type="InterPro" id="IPR036526">
    <property type="entry name" value="C-N_Hydrolase_sf"/>
</dbReference>
<evidence type="ECO:0000256" key="4">
    <source>
        <dbReference type="ARBA" id="ARBA00017309"/>
    </source>
</evidence>
<dbReference type="GO" id="GO:0009435">
    <property type="term" value="P:NAD+ biosynthetic process"/>
    <property type="evidence" value="ECO:0007669"/>
    <property type="project" value="UniProtKB-UniRule"/>
</dbReference>
<evidence type="ECO:0000256" key="5">
    <source>
        <dbReference type="ARBA" id="ARBA00022598"/>
    </source>
</evidence>
<keyword evidence="7 10" id="KW-0067">ATP-binding</keyword>
<dbReference type="HAMAP" id="MF_02090">
    <property type="entry name" value="NadE_glutamine_dep"/>
    <property type="match status" value="1"/>
</dbReference>
<dbReference type="PANTHER" id="PTHR23090:SF9">
    <property type="entry name" value="GLUTAMINE-DEPENDENT NAD(+) SYNTHETASE"/>
    <property type="match status" value="1"/>
</dbReference>
<keyword evidence="12" id="KW-1185">Reference proteome</keyword>
<dbReference type="NCBIfam" id="TIGR00552">
    <property type="entry name" value="nadE"/>
    <property type="match status" value="1"/>
</dbReference>
<evidence type="ECO:0000256" key="7">
    <source>
        <dbReference type="ARBA" id="ARBA00022840"/>
    </source>
</evidence>
<dbReference type="InterPro" id="IPR022310">
    <property type="entry name" value="NAD/GMP_synthase"/>
</dbReference>
<gene>
    <name evidence="11" type="ORF">GE061_006223</name>
</gene>
<organism evidence="11 12">
    <name type="scientific">Apolygus lucorum</name>
    <name type="common">Small green plant bug</name>
    <name type="synonym">Lygocoris lucorum</name>
    <dbReference type="NCBI Taxonomy" id="248454"/>
    <lineage>
        <taxon>Eukaryota</taxon>
        <taxon>Metazoa</taxon>
        <taxon>Ecdysozoa</taxon>
        <taxon>Arthropoda</taxon>
        <taxon>Hexapoda</taxon>
        <taxon>Insecta</taxon>
        <taxon>Pterygota</taxon>
        <taxon>Neoptera</taxon>
        <taxon>Paraneoptera</taxon>
        <taxon>Hemiptera</taxon>
        <taxon>Heteroptera</taxon>
        <taxon>Panheteroptera</taxon>
        <taxon>Cimicomorpha</taxon>
        <taxon>Miridae</taxon>
        <taxon>Mirini</taxon>
        <taxon>Apolygus</taxon>
    </lineage>
</organism>
<dbReference type="SUPFAM" id="SSF56317">
    <property type="entry name" value="Carbon-nitrogen hydrolase"/>
    <property type="match status" value="1"/>
</dbReference>
<reference evidence="11" key="1">
    <citation type="journal article" date="2021" name="Mol. Ecol. Resour.">
        <title>Apolygus lucorum genome provides insights into omnivorousness and mesophyll feeding.</title>
        <authorList>
            <person name="Liu Y."/>
            <person name="Liu H."/>
            <person name="Wang H."/>
            <person name="Huang T."/>
            <person name="Liu B."/>
            <person name="Yang B."/>
            <person name="Yin L."/>
            <person name="Li B."/>
            <person name="Zhang Y."/>
            <person name="Zhang S."/>
            <person name="Jiang F."/>
            <person name="Zhang X."/>
            <person name="Ren Y."/>
            <person name="Wang B."/>
            <person name="Wang S."/>
            <person name="Lu Y."/>
            <person name="Wu K."/>
            <person name="Fan W."/>
            <person name="Wang G."/>
        </authorList>
    </citation>
    <scope>NUCLEOTIDE SEQUENCE</scope>
    <source>
        <strain evidence="11">12Hb</strain>
    </source>
</reference>
<dbReference type="InterPro" id="IPR003694">
    <property type="entry name" value="NAD_synthase"/>
</dbReference>
<dbReference type="PROSITE" id="PS50263">
    <property type="entry name" value="CN_HYDROLASE"/>
    <property type="match status" value="1"/>
</dbReference>
<comment type="pathway">
    <text evidence="1 10">Cofactor biosynthesis; NAD(+) biosynthesis; NAD(+) from deamido-NAD(+) (L-Gln route): step 1/1.</text>
</comment>
<evidence type="ECO:0000313" key="11">
    <source>
        <dbReference type="EMBL" id="KAF6199925.1"/>
    </source>
</evidence>
<dbReference type="InterPro" id="IPR003010">
    <property type="entry name" value="C-N_Hydrolase"/>
</dbReference>
<dbReference type="InterPro" id="IPR014729">
    <property type="entry name" value="Rossmann-like_a/b/a_fold"/>
</dbReference>
<dbReference type="EC" id="6.3.5.1" evidence="3 10"/>
<dbReference type="FunFam" id="3.40.50.620:FF:000036">
    <property type="entry name" value="Glutamine-dependent NAD(+) synthetase"/>
    <property type="match status" value="1"/>
</dbReference>
<protein>
    <recommendedName>
        <fullName evidence="4 10">Glutamine-dependent NAD(+) synthetase</fullName>
        <ecNumber evidence="3 10">6.3.5.1</ecNumber>
    </recommendedName>
    <alternativeName>
        <fullName evidence="9 10">NAD(+) synthase [glutamine-hydrolyzing]</fullName>
    </alternativeName>
</protein>
<dbReference type="InterPro" id="IPR014445">
    <property type="entry name" value="Gln-dep_NAD_synthase"/>
</dbReference>
<name>A0A6A4JE65_APOLU</name>
<dbReference type="GO" id="GO:0005737">
    <property type="term" value="C:cytoplasm"/>
    <property type="evidence" value="ECO:0007669"/>
    <property type="project" value="InterPro"/>
</dbReference>
<dbReference type="Pfam" id="PF02540">
    <property type="entry name" value="NAD_synthase"/>
    <property type="match status" value="1"/>
</dbReference>
<sequence length="733" mass="82193">MRRFSPRLSRVVDVKERVFNIPPPNSLTLMSNGSEDRTFQGARYRSGPELEICGYTCEDHFLEPDTTLHSWEVLVAILSSPICRDIVVDVGMPVIHKNRTYNCRVVFYNRKILLIRPKLILCDNGNYRESRWFTPWRKERQVEDFWLPHFVAEVTGQQSVPIGDAVLMARDATIGYEICEELWNPQSTHIPMALDGVEILVNSSGSYMELRKAYVTVDLVKSATFKAGGCYLYSNLRGGDGGRVFFNGCSCVSMNGEIVKRTKQFSLIEVEVATAMVDLDLVTSYRVGKRSLNVIGSSSPSYPRIQLDARLTHNLLGEPSRPIVWEYHQPEEEIAFGPACWLWDYLRRSNQGGFFLPLSGGVDSCSSATIVYSMCRLVCEACPFSEEVLASVRNMVSDQNYFPSDPKELCGRLFFTCYMATENSSTETKARAKSLAQQIGSTHTEVNVSGAVTALLNIFALVTGMRPKFSVHGGTPRECLALQNVQARVRMVIAYLFSQLILWARNRQGGLLVLGSANVDESLRGYLTKYDCSSADVNPIGGISKTDLKSFLLYAKTAFNLPVLGEIMCAVPTAELMPLSEGQLVQTDEADMGMTYAELSTMGRCRMIERAGPYTMFLSLLSKWKEISPQMVAEKVKHFFRCYALNRHKMTVLTPSVHAEVYSPDDNRFDHRPFLYSISWRWQFAAIQKHLQLLSASENVNCVSNISIKDLPPVPPVKPRKNVNSEGKGGVVV</sequence>
<dbReference type="Gene3D" id="3.40.50.620">
    <property type="entry name" value="HUPs"/>
    <property type="match status" value="1"/>
</dbReference>
<comment type="catalytic activity">
    <reaction evidence="10">
        <text>deamido-NAD(+) + L-glutamine + ATP + H2O = L-glutamate + AMP + diphosphate + NAD(+) + H(+)</text>
        <dbReference type="Rhea" id="RHEA:24384"/>
        <dbReference type="ChEBI" id="CHEBI:15377"/>
        <dbReference type="ChEBI" id="CHEBI:15378"/>
        <dbReference type="ChEBI" id="CHEBI:29985"/>
        <dbReference type="ChEBI" id="CHEBI:30616"/>
        <dbReference type="ChEBI" id="CHEBI:33019"/>
        <dbReference type="ChEBI" id="CHEBI:57540"/>
        <dbReference type="ChEBI" id="CHEBI:58359"/>
        <dbReference type="ChEBI" id="CHEBI:58437"/>
        <dbReference type="ChEBI" id="CHEBI:456215"/>
        <dbReference type="EC" id="6.3.5.1"/>
    </reaction>
</comment>
<dbReference type="CDD" id="cd00553">
    <property type="entry name" value="NAD_synthase"/>
    <property type="match status" value="1"/>
</dbReference>
<dbReference type="GO" id="GO:0003952">
    <property type="term" value="F:NAD+ synthase (glutamine-hydrolyzing) activity"/>
    <property type="evidence" value="ECO:0007669"/>
    <property type="project" value="UniProtKB-UniRule"/>
</dbReference>
<dbReference type="PIRSF" id="PIRSF006630">
    <property type="entry name" value="NADS_GAT"/>
    <property type="match status" value="1"/>
</dbReference>